<dbReference type="PANTHER" id="PTHR43133">
    <property type="entry name" value="RNA POLYMERASE ECF-TYPE SIGMA FACTO"/>
    <property type="match status" value="1"/>
</dbReference>
<evidence type="ECO:0000256" key="1">
    <source>
        <dbReference type="ARBA" id="ARBA00023015"/>
    </source>
</evidence>
<feature type="domain" description="RNA polymerase sigma-70 region 4" evidence="5">
    <location>
        <begin position="119"/>
        <end position="163"/>
    </location>
</feature>
<keyword evidence="1" id="KW-0805">Transcription regulation</keyword>
<keyword evidence="2" id="KW-0731">Sigma factor</keyword>
<dbReference type="EMBL" id="JBHSIS010000011">
    <property type="protein sequence ID" value="MFC4856841.1"/>
    <property type="molecule type" value="Genomic_DNA"/>
</dbReference>
<evidence type="ECO:0000256" key="3">
    <source>
        <dbReference type="ARBA" id="ARBA00023125"/>
    </source>
</evidence>
<dbReference type="InterPro" id="IPR039425">
    <property type="entry name" value="RNA_pol_sigma-70-like"/>
</dbReference>
<dbReference type="NCBIfam" id="TIGR02937">
    <property type="entry name" value="sigma70-ECF"/>
    <property type="match status" value="1"/>
</dbReference>
<dbReference type="RefSeq" id="WP_378058828.1">
    <property type="nucleotide sequence ID" value="NZ_JBHSIS010000011.1"/>
</dbReference>
<dbReference type="Pfam" id="PF04545">
    <property type="entry name" value="Sigma70_r4"/>
    <property type="match status" value="1"/>
</dbReference>
<evidence type="ECO:0000256" key="4">
    <source>
        <dbReference type="ARBA" id="ARBA00023163"/>
    </source>
</evidence>
<gene>
    <name evidence="6" type="ORF">ACFPCV_25330</name>
</gene>
<evidence type="ECO:0000313" key="6">
    <source>
        <dbReference type="EMBL" id="MFC4856841.1"/>
    </source>
</evidence>
<proteinExistence type="predicted"/>
<evidence type="ECO:0000259" key="5">
    <source>
        <dbReference type="Pfam" id="PF04545"/>
    </source>
</evidence>
<dbReference type="InterPro" id="IPR036388">
    <property type="entry name" value="WH-like_DNA-bd_sf"/>
</dbReference>
<dbReference type="PANTHER" id="PTHR43133:SF8">
    <property type="entry name" value="RNA POLYMERASE SIGMA FACTOR HI_1459-RELATED"/>
    <property type="match status" value="1"/>
</dbReference>
<evidence type="ECO:0000256" key="2">
    <source>
        <dbReference type="ARBA" id="ARBA00023082"/>
    </source>
</evidence>
<dbReference type="Proteomes" id="UP001595859">
    <property type="component" value="Unassembled WGS sequence"/>
</dbReference>
<dbReference type="SUPFAM" id="SSF88659">
    <property type="entry name" value="Sigma3 and sigma4 domains of RNA polymerase sigma factors"/>
    <property type="match status" value="1"/>
</dbReference>
<keyword evidence="3" id="KW-0238">DNA-binding</keyword>
<evidence type="ECO:0000313" key="7">
    <source>
        <dbReference type="Proteomes" id="UP001595859"/>
    </source>
</evidence>
<dbReference type="InterPro" id="IPR013324">
    <property type="entry name" value="RNA_pol_sigma_r3/r4-like"/>
</dbReference>
<keyword evidence="4" id="KW-0804">Transcription</keyword>
<reference evidence="7" key="1">
    <citation type="journal article" date="2019" name="Int. J. Syst. Evol. Microbiol.">
        <title>The Global Catalogue of Microorganisms (GCM) 10K type strain sequencing project: providing services to taxonomists for standard genome sequencing and annotation.</title>
        <authorList>
            <consortium name="The Broad Institute Genomics Platform"/>
            <consortium name="The Broad Institute Genome Sequencing Center for Infectious Disease"/>
            <person name="Wu L."/>
            <person name="Ma J."/>
        </authorList>
    </citation>
    <scope>NUCLEOTIDE SEQUENCE [LARGE SCALE GENOMIC DNA]</scope>
    <source>
        <strain evidence="7">ZS-22-S1</strain>
    </source>
</reference>
<accession>A0ABV9S8Q4</accession>
<dbReference type="CDD" id="cd06171">
    <property type="entry name" value="Sigma70_r4"/>
    <property type="match status" value="1"/>
</dbReference>
<name>A0ABV9S8Q4_9PSEU</name>
<dbReference type="InterPro" id="IPR007630">
    <property type="entry name" value="RNA_pol_sigma70_r4"/>
</dbReference>
<organism evidence="6 7">
    <name type="scientific">Actinophytocola glycyrrhizae</name>
    <dbReference type="NCBI Taxonomy" id="2044873"/>
    <lineage>
        <taxon>Bacteria</taxon>
        <taxon>Bacillati</taxon>
        <taxon>Actinomycetota</taxon>
        <taxon>Actinomycetes</taxon>
        <taxon>Pseudonocardiales</taxon>
        <taxon>Pseudonocardiaceae</taxon>
    </lineage>
</organism>
<comment type="caution">
    <text evidence="6">The sequence shown here is derived from an EMBL/GenBank/DDBJ whole genome shotgun (WGS) entry which is preliminary data.</text>
</comment>
<sequence>MRTSAPLNWEQIYTEHHPALLDAATRAFRGGPDREAADVVSEAFVALLSEPPETEPDWRVFLTELIAGMSVENRELPATTSIDHAPVDPELVEDAAAIALRRVSAGELRQRILRVMCYMTERQRQITRLRLFEGLSVGEIAAVMNTSSSNISQIVIRCLAKLQPVLTQFDHIDERELERVRPPRRGVR</sequence>
<dbReference type="Gene3D" id="1.10.10.10">
    <property type="entry name" value="Winged helix-like DNA-binding domain superfamily/Winged helix DNA-binding domain"/>
    <property type="match status" value="1"/>
</dbReference>
<keyword evidence="7" id="KW-1185">Reference proteome</keyword>
<protein>
    <submittedName>
        <fullName evidence="6">Sigma-70 family RNA polymerase sigma factor</fullName>
    </submittedName>
</protein>
<dbReference type="InterPro" id="IPR014284">
    <property type="entry name" value="RNA_pol_sigma-70_dom"/>
</dbReference>